<name>A0A4Y2K0E8_ARAVE</name>
<evidence type="ECO:0000313" key="2">
    <source>
        <dbReference type="Proteomes" id="UP000499080"/>
    </source>
</evidence>
<protein>
    <submittedName>
        <fullName evidence="1">Uncharacterized protein</fullName>
    </submittedName>
</protein>
<organism evidence="1 2">
    <name type="scientific">Araneus ventricosus</name>
    <name type="common">Orbweaver spider</name>
    <name type="synonym">Epeira ventricosa</name>
    <dbReference type="NCBI Taxonomy" id="182803"/>
    <lineage>
        <taxon>Eukaryota</taxon>
        <taxon>Metazoa</taxon>
        <taxon>Ecdysozoa</taxon>
        <taxon>Arthropoda</taxon>
        <taxon>Chelicerata</taxon>
        <taxon>Arachnida</taxon>
        <taxon>Araneae</taxon>
        <taxon>Araneomorphae</taxon>
        <taxon>Entelegynae</taxon>
        <taxon>Araneoidea</taxon>
        <taxon>Araneidae</taxon>
        <taxon>Araneus</taxon>
    </lineage>
</organism>
<proteinExistence type="predicted"/>
<sequence length="101" mass="11463">MSFAVQLRRRNWKSLARRNTPLKMSVAFPTRGFQMSLFIAVEHMLDAKLTLILMQPSCELSCSLKGSAARWAKPSTLFHMSGITAWRKRCKMPSQVLNCGC</sequence>
<comment type="caution">
    <text evidence="1">The sequence shown here is derived from an EMBL/GenBank/DDBJ whole genome shotgun (WGS) entry which is preliminary data.</text>
</comment>
<accession>A0A4Y2K0E8</accession>
<gene>
    <name evidence="1" type="ORF">AVEN_56505_1</name>
</gene>
<dbReference type="Proteomes" id="UP000499080">
    <property type="component" value="Unassembled WGS sequence"/>
</dbReference>
<dbReference type="EMBL" id="BGPR01004050">
    <property type="protein sequence ID" value="GBM95355.1"/>
    <property type="molecule type" value="Genomic_DNA"/>
</dbReference>
<keyword evidence="2" id="KW-1185">Reference proteome</keyword>
<evidence type="ECO:0000313" key="1">
    <source>
        <dbReference type="EMBL" id="GBM95355.1"/>
    </source>
</evidence>
<reference evidence="1 2" key="1">
    <citation type="journal article" date="2019" name="Sci. Rep.">
        <title>Orb-weaving spider Araneus ventricosus genome elucidates the spidroin gene catalogue.</title>
        <authorList>
            <person name="Kono N."/>
            <person name="Nakamura H."/>
            <person name="Ohtoshi R."/>
            <person name="Moran D.A.P."/>
            <person name="Shinohara A."/>
            <person name="Yoshida Y."/>
            <person name="Fujiwara M."/>
            <person name="Mori M."/>
            <person name="Tomita M."/>
            <person name="Arakawa K."/>
        </authorList>
    </citation>
    <scope>NUCLEOTIDE SEQUENCE [LARGE SCALE GENOMIC DNA]</scope>
</reference>
<dbReference type="AlphaFoldDB" id="A0A4Y2K0E8"/>